<dbReference type="GO" id="GO:0009380">
    <property type="term" value="C:excinuclease repair complex"/>
    <property type="evidence" value="ECO:0007669"/>
    <property type="project" value="InterPro"/>
</dbReference>
<dbReference type="GO" id="GO:0009381">
    <property type="term" value="F:excinuclease ABC activity"/>
    <property type="evidence" value="ECO:0007669"/>
    <property type="project" value="UniProtKB-UniRule"/>
</dbReference>
<keyword evidence="17" id="KW-0742">SOS response</keyword>
<dbReference type="PANTHER" id="PTHR43152:SF3">
    <property type="entry name" value="UVRABC SYSTEM PROTEIN A"/>
    <property type="match status" value="1"/>
</dbReference>
<feature type="zinc finger region" description="C4-type" evidence="17">
    <location>
        <begin position="827"/>
        <end position="853"/>
    </location>
</feature>
<keyword evidence="6 17" id="KW-0227">DNA damage</keyword>
<dbReference type="Proteomes" id="UP000306236">
    <property type="component" value="Unassembled WGS sequence"/>
</dbReference>
<dbReference type="GO" id="GO:0008270">
    <property type="term" value="F:zinc ion binding"/>
    <property type="evidence" value="ECO:0007669"/>
    <property type="project" value="UniProtKB-UniRule"/>
</dbReference>
<reference evidence="20 21" key="1">
    <citation type="submission" date="2019-04" db="EMBL/GenBank/DDBJ databases">
        <title>Lampropedia sp YIM MLB12 draf genome.</title>
        <authorList>
            <person name="Wang Y.-X."/>
        </authorList>
    </citation>
    <scope>NUCLEOTIDE SEQUENCE [LARGE SCALE GENOMIC DNA]</scope>
    <source>
        <strain evidence="20 21">YIM MLB12</strain>
    </source>
</reference>
<comment type="caution">
    <text evidence="20">The sequence shown here is derived from an EMBL/GenBank/DDBJ whole genome shotgun (WGS) entry which is preliminary data.</text>
</comment>
<keyword evidence="5 17" id="KW-0547">Nucleotide-binding</keyword>
<evidence type="ECO:0000256" key="18">
    <source>
        <dbReference type="SAM" id="MobiDB-lite"/>
    </source>
</evidence>
<dbReference type="OrthoDB" id="9809851at2"/>
<name>A0A4S5BVE0_9BURK</name>
<sequence>MTDDSKATAATSPISSSTPADGDSAGAYLPPRQGSGVISIRGARTHNLKNIDLDLPRHQLVVITGMSGSGKSSLAFDTLYAEGQRRYVESLSAYARQFLGRLDKPDVDLIEGLSPAISIEQKATSHNPRSTVGTVTEINDYLRLLYARAGTPHCPEHKVPLSSQTVSQMVDAVLALPEDTKLMILAPVARGKKGEFHDLFEAMQARGYMRFRIDGRIVTEDELPELKKNERHDIDVVVDRLKVRQDMRQRLAESFEAALAIGGANASGRVIALEMDTDIEHGYSAKFACPHCDYTLPELEPRLFSFNAPMGACPACDGLGQQEVFDPARIVAFPTLSLGSGAIKGWDRRNSYYFSQFQSLAAYYDFNAEDTPFEELPERIRQIVLYGSGDEEIAFTYVTESGPNKGKPVVRTHPFEGVVPNIERRYRETDSNVVRDELAKYRATQICPVCEGARLRREALNVMIGEGAQARPIHHVSHDTLGDAQHWFETLQLQGAKADIAAKVVREIATRLRFLNDVGLNYLSLDRSADTLSGGEAQRIRLASQIGSGLTGVMYVLDEPSIGLHQRDNDRLIATLQHLRNIGNSVIVVEHDEDMMRAADQIIDMGPGAGVHGGQVVAQGDYAAICNHADSLTGKYLSGRLAIAVPKRRTPWLPLHNSASKAEAHAASSTGFPSASERKSATAQASPPLAGSAAKDNLQKLSIIGARGNNLRHVNIDIPVGLLTCVTGVSGSGKSTLVNDTLYAAVAQRLYRSHTEPEAHDEIEGIDQFDKVINVDQAPIGRTPRSNPATYTGLMTPIRELLAEVNTAKERGYGPGRFSFNVAGGRCEACQGDGVMKVEMHFLPDVYVPCDVCHGRRYNRETLEVLWKGKNISDILGMTVEDALAFFKDVPGIARKLQTLMDVGLSYIRLGQSATTLSGGEAQRVKLALELSKRDTGRTLYILDEPTTGLHFADIALLIQVLQQLRDAGNTIVIIEHNLDVIKTADWVIDMGPEGGKGGGQVVAMGTPEDVAANPASHTGHYLKSYLTAR</sequence>
<dbReference type="PROSITE" id="PS50893">
    <property type="entry name" value="ABC_TRANSPORTER_2"/>
    <property type="match status" value="1"/>
</dbReference>
<keyword evidence="21" id="KW-1185">Reference proteome</keyword>
<evidence type="ECO:0000256" key="8">
    <source>
        <dbReference type="ARBA" id="ARBA00022771"/>
    </source>
</evidence>
<keyword evidence="2 17" id="KW-0963">Cytoplasm</keyword>
<keyword evidence="11 17" id="KW-0267">Excision nuclease</keyword>
<dbReference type="Gene3D" id="1.20.1580.10">
    <property type="entry name" value="ABC transporter ATPase like domain"/>
    <property type="match status" value="3"/>
</dbReference>
<keyword evidence="10 17" id="KW-0067">ATP-binding</keyword>
<evidence type="ECO:0000256" key="5">
    <source>
        <dbReference type="ARBA" id="ARBA00022741"/>
    </source>
</evidence>
<evidence type="ECO:0000256" key="14">
    <source>
        <dbReference type="ARBA" id="ARBA00038000"/>
    </source>
</evidence>
<gene>
    <name evidence="17 20" type="primary">uvrA</name>
    <name evidence="20" type="ORF">E8K88_07445</name>
</gene>
<evidence type="ECO:0000256" key="6">
    <source>
        <dbReference type="ARBA" id="ARBA00022763"/>
    </source>
</evidence>
<feature type="region of interest" description="Disordered" evidence="18">
    <location>
        <begin position="664"/>
        <end position="693"/>
    </location>
</feature>
<comment type="similarity">
    <text evidence="14 17">Belongs to the ABC transporter superfamily. UvrA family.</text>
</comment>
<feature type="domain" description="ABC transporter" evidence="19">
    <location>
        <begin position="693"/>
        <end position="1024"/>
    </location>
</feature>
<keyword evidence="4 17" id="KW-0677">Repeat</keyword>
<dbReference type="GO" id="GO:0003677">
    <property type="term" value="F:DNA binding"/>
    <property type="evidence" value="ECO:0007669"/>
    <property type="project" value="UniProtKB-UniRule"/>
</dbReference>
<dbReference type="InterPro" id="IPR041102">
    <property type="entry name" value="UvrA_inter"/>
</dbReference>
<comment type="subcellular location">
    <subcellularLocation>
        <location evidence="1 17">Cytoplasm</location>
    </subcellularLocation>
</comment>
<evidence type="ECO:0000313" key="21">
    <source>
        <dbReference type="Proteomes" id="UP000306236"/>
    </source>
</evidence>
<dbReference type="InterPro" id="IPR004602">
    <property type="entry name" value="UvrA"/>
</dbReference>
<dbReference type="InterPro" id="IPR003439">
    <property type="entry name" value="ABC_transporter-like_ATP-bd"/>
</dbReference>
<evidence type="ECO:0000256" key="1">
    <source>
        <dbReference type="ARBA" id="ARBA00004496"/>
    </source>
</evidence>
<dbReference type="PANTHER" id="PTHR43152">
    <property type="entry name" value="UVRABC SYSTEM PROTEIN A"/>
    <property type="match status" value="1"/>
</dbReference>
<keyword evidence="3 17" id="KW-0479">Metal-binding</keyword>
<keyword evidence="9 17" id="KW-0862">Zinc</keyword>
<proteinExistence type="inferred from homology"/>
<dbReference type="Pfam" id="PF17760">
    <property type="entry name" value="UvrA_inter"/>
    <property type="match status" value="1"/>
</dbReference>
<evidence type="ECO:0000259" key="19">
    <source>
        <dbReference type="PROSITE" id="PS50893"/>
    </source>
</evidence>
<dbReference type="Gene3D" id="3.30.190.20">
    <property type="match status" value="1"/>
</dbReference>
<evidence type="ECO:0000256" key="10">
    <source>
        <dbReference type="ARBA" id="ARBA00022840"/>
    </source>
</evidence>
<feature type="binding site" evidence="17">
    <location>
        <begin position="65"/>
        <end position="72"/>
    </location>
    <ligand>
        <name>ATP</name>
        <dbReference type="ChEBI" id="CHEBI:30616"/>
    </ligand>
</feature>
<feature type="region of interest" description="Disordered" evidence="18">
    <location>
        <begin position="1"/>
        <end position="31"/>
    </location>
</feature>
<dbReference type="HAMAP" id="MF_00205">
    <property type="entry name" value="UvrA"/>
    <property type="match status" value="1"/>
</dbReference>
<evidence type="ECO:0000256" key="9">
    <source>
        <dbReference type="ARBA" id="ARBA00022833"/>
    </source>
</evidence>
<dbReference type="FunFam" id="1.20.1580.10:FF:000002">
    <property type="entry name" value="UvrABC system protein A"/>
    <property type="match status" value="1"/>
</dbReference>
<feature type="compositionally biased region" description="Low complexity" evidence="18">
    <location>
        <begin position="7"/>
        <end position="20"/>
    </location>
</feature>
<dbReference type="NCBIfam" id="TIGR00630">
    <property type="entry name" value="uvra"/>
    <property type="match status" value="1"/>
</dbReference>
<dbReference type="GO" id="GO:0009432">
    <property type="term" value="P:SOS response"/>
    <property type="evidence" value="ECO:0007669"/>
    <property type="project" value="UniProtKB-UniRule"/>
</dbReference>
<keyword evidence="7 17" id="KW-0228">DNA excision</keyword>
<evidence type="ECO:0000256" key="7">
    <source>
        <dbReference type="ARBA" id="ARBA00022769"/>
    </source>
</evidence>
<evidence type="ECO:0000256" key="15">
    <source>
        <dbReference type="ARBA" id="ARBA00039316"/>
    </source>
</evidence>
<dbReference type="InterPro" id="IPR017871">
    <property type="entry name" value="ABC_transporter-like_CS"/>
</dbReference>
<evidence type="ECO:0000256" key="13">
    <source>
        <dbReference type="ARBA" id="ARBA00023204"/>
    </source>
</evidence>
<keyword evidence="12 17" id="KW-0238">DNA-binding</keyword>
<dbReference type="InterPro" id="IPR041552">
    <property type="entry name" value="UvrA_DNA-bd"/>
</dbReference>
<dbReference type="CDD" id="cd03270">
    <property type="entry name" value="ABC_UvrA_I"/>
    <property type="match status" value="1"/>
</dbReference>
<keyword evidence="8 17" id="KW-0863">Zinc-finger</keyword>
<comment type="subunit">
    <text evidence="17">Forms a heterotetramer with UvrB during the search for lesions.</text>
</comment>
<accession>A0A4S5BVE0</accession>
<dbReference type="AlphaFoldDB" id="A0A4S5BVE0"/>
<dbReference type="GO" id="GO:0006289">
    <property type="term" value="P:nucleotide-excision repair"/>
    <property type="evidence" value="ECO:0007669"/>
    <property type="project" value="UniProtKB-UniRule"/>
</dbReference>
<feature type="zinc finger region" description="C4-type" evidence="17">
    <location>
        <begin position="289"/>
        <end position="316"/>
    </location>
</feature>
<organism evidence="20 21">
    <name type="scientific">Lampropedia aestuarii</name>
    <dbReference type="NCBI Taxonomy" id="2562762"/>
    <lineage>
        <taxon>Bacteria</taxon>
        <taxon>Pseudomonadati</taxon>
        <taxon>Pseudomonadota</taxon>
        <taxon>Betaproteobacteria</taxon>
        <taxon>Burkholderiales</taxon>
        <taxon>Comamonadaceae</taxon>
        <taxon>Lampropedia</taxon>
    </lineage>
</organism>
<dbReference type="SUPFAM" id="SSF52540">
    <property type="entry name" value="P-loop containing nucleoside triphosphate hydrolases"/>
    <property type="match status" value="2"/>
</dbReference>
<evidence type="ECO:0000256" key="4">
    <source>
        <dbReference type="ARBA" id="ARBA00022737"/>
    </source>
</evidence>
<dbReference type="Gene3D" id="3.40.50.300">
    <property type="entry name" value="P-loop containing nucleotide triphosphate hydrolases"/>
    <property type="match status" value="3"/>
</dbReference>
<feature type="binding site" evidence="17">
    <location>
        <begin position="728"/>
        <end position="735"/>
    </location>
    <ligand>
        <name>ATP</name>
        <dbReference type="ChEBI" id="CHEBI:30616"/>
    </ligand>
</feature>
<dbReference type="GO" id="GO:0005524">
    <property type="term" value="F:ATP binding"/>
    <property type="evidence" value="ECO:0007669"/>
    <property type="project" value="UniProtKB-UniRule"/>
</dbReference>
<dbReference type="PROSITE" id="PS00211">
    <property type="entry name" value="ABC_TRANSPORTER_1"/>
    <property type="match status" value="2"/>
</dbReference>
<comment type="function">
    <text evidence="17">The UvrABC repair system catalyzes the recognition and processing of DNA lesions. UvrA is an ATPase and a DNA-binding protein. A damage recognition complex composed of 2 UvrA and 2 UvrB subunits scans DNA for abnormalities. When the presence of a lesion has been verified by UvrB, the UvrA molecules dissociate.</text>
</comment>
<dbReference type="EMBL" id="SSWX01000008">
    <property type="protein sequence ID" value="THJ33928.1"/>
    <property type="molecule type" value="Genomic_DNA"/>
</dbReference>
<evidence type="ECO:0000313" key="20">
    <source>
        <dbReference type="EMBL" id="THJ33928.1"/>
    </source>
</evidence>
<dbReference type="CDD" id="cd03271">
    <property type="entry name" value="ABC_UvrA_II"/>
    <property type="match status" value="1"/>
</dbReference>
<dbReference type="GO" id="GO:0016887">
    <property type="term" value="F:ATP hydrolysis activity"/>
    <property type="evidence" value="ECO:0007669"/>
    <property type="project" value="InterPro"/>
</dbReference>
<dbReference type="InterPro" id="IPR027417">
    <property type="entry name" value="P-loop_NTPase"/>
</dbReference>
<keyword evidence="13 17" id="KW-0234">DNA repair</keyword>
<dbReference type="Gene3D" id="1.10.8.280">
    <property type="entry name" value="ABC transporter ATPase domain-like"/>
    <property type="match status" value="1"/>
</dbReference>
<dbReference type="RefSeq" id="WP_136406035.1">
    <property type="nucleotide sequence ID" value="NZ_SSWX01000008.1"/>
</dbReference>
<dbReference type="GO" id="GO:0005737">
    <property type="term" value="C:cytoplasm"/>
    <property type="evidence" value="ECO:0007669"/>
    <property type="project" value="UniProtKB-SubCell"/>
</dbReference>
<evidence type="ECO:0000256" key="11">
    <source>
        <dbReference type="ARBA" id="ARBA00022881"/>
    </source>
</evidence>
<evidence type="ECO:0000256" key="3">
    <source>
        <dbReference type="ARBA" id="ARBA00022723"/>
    </source>
</evidence>
<evidence type="ECO:0000256" key="17">
    <source>
        <dbReference type="HAMAP-Rule" id="MF_00205"/>
    </source>
</evidence>
<evidence type="ECO:0000256" key="12">
    <source>
        <dbReference type="ARBA" id="ARBA00023125"/>
    </source>
</evidence>
<evidence type="ECO:0000256" key="16">
    <source>
        <dbReference type="ARBA" id="ARBA00042156"/>
    </source>
</evidence>
<protein>
    <recommendedName>
        <fullName evidence="15 17">UvrABC system protein A</fullName>
        <shortName evidence="17">UvrA protein</shortName>
    </recommendedName>
    <alternativeName>
        <fullName evidence="16 17">Excinuclease ABC subunit A</fullName>
    </alternativeName>
</protein>
<dbReference type="Pfam" id="PF17755">
    <property type="entry name" value="UvrA_DNA-bind"/>
    <property type="match status" value="1"/>
</dbReference>
<evidence type="ECO:0000256" key="2">
    <source>
        <dbReference type="ARBA" id="ARBA00022490"/>
    </source>
</evidence>